<dbReference type="Proteomes" id="UP000708148">
    <property type="component" value="Unassembled WGS sequence"/>
</dbReference>
<evidence type="ECO:0000256" key="2">
    <source>
        <dbReference type="ARBA" id="ARBA00007865"/>
    </source>
</evidence>
<dbReference type="GO" id="GO:0019441">
    <property type="term" value="P:L-tryptophan catabolic process to kynurenine"/>
    <property type="evidence" value="ECO:0007669"/>
    <property type="project" value="InterPro"/>
</dbReference>
<accession>A0A8S1J7X5</accession>
<evidence type="ECO:0000313" key="5">
    <source>
        <dbReference type="Proteomes" id="UP000708148"/>
    </source>
</evidence>
<evidence type="ECO:0008006" key="6">
    <source>
        <dbReference type="Google" id="ProtNLM"/>
    </source>
</evidence>
<comment type="similarity">
    <text evidence="2">Belongs to the Cyclase 1 superfamily.</text>
</comment>
<keyword evidence="5" id="KW-1185">Reference proteome</keyword>
<sequence length="150" mass="16192">MLEAGYEITLADVNETLAAQGMEGFEFKSGDGVFFRTGWGALWGVDNEKFLSGEPGIWMEVARWLTDEVQAGVYGSDTGGTEVFPVNNPDSEGCVICVHDHMLTRHGIVHQEAMDLDGLSSDGVYTFMYVFTPMPIVGATGSMGCPIAID</sequence>
<dbReference type="OrthoDB" id="5396at2759"/>
<organism evidence="4 5">
    <name type="scientific">Ostreobium quekettii</name>
    <dbReference type="NCBI Taxonomy" id="121088"/>
    <lineage>
        <taxon>Eukaryota</taxon>
        <taxon>Viridiplantae</taxon>
        <taxon>Chlorophyta</taxon>
        <taxon>core chlorophytes</taxon>
        <taxon>Ulvophyceae</taxon>
        <taxon>TCBD clade</taxon>
        <taxon>Bryopsidales</taxon>
        <taxon>Ostreobineae</taxon>
        <taxon>Ostreobiaceae</taxon>
        <taxon>Ostreobium</taxon>
    </lineage>
</organism>
<protein>
    <recommendedName>
        <fullName evidence="6">Cyclase</fullName>
    </recommendedName>
</protein>
<keyword evidence="3" id="KW-0272">Extracellular matrix</keyword>
<dbReference type="SUPFAM" id="SSF102198">
    <property type="entry name" value="Putative cyclase"/>
    <property type="match status" value="1"/>
</dbReference>
<dbReference type="GO" id="GO:0004061">
    <property type="term" value="F:arylformamidase activity"/>
    <property type="evidence" value="ECO:0007669"/>
    <property type="project" value="InterPro"/>
</dbReference>
<comment type="subcellular location">
    <subcellularLocation>
        <location evidence="1">Secreted</location>
        <location evidence="1">Extracellular space</location>
        <location evidence="1">Extracellular matrix</location>
    </subcellularLocation>
</comment>
<dbReference type="Pfam" id="PF04199">
    <property type="entry name" value="Cyclase"/>
    <property type="match status" value="1"/>
</dbReference>
<dbReference type="PANTHER" id="PTHR34861:SF10">
    <property type="entry name" value="CYCLASE"/>
    <property type="match status" value="1"/>
</dbReference>
<keyword evidence="3" id="KW-0964">Secreted</keyword>
<dbReference type="InterPro" id="IPR007325">
    <property type="entry name" value="KFase/CYL"/>
</dbReference>
<proteinExistence type="inferred from homology"/>
<dbReference type="InterPro" id="IPR037175">
    <property type="entry name" value="KFase_sf"/>
</dbReference>
<evidence type="ECO:0000256" key="1">
    <source>
        <dbReference type="ARBA" id="ARBA00004498"/>
    </source>
</evidence>
<name>A0A8S1J7X5_9CHLO</name>
<reference evidence="4" key="1">
    <citation type="submission" date="2020-12" db="EMBL/GenBank/DDBJ databases">
        <authorList>
            <person name="Iha C."/>
        </authorList>
    </citation>
    <scope>NUCLEOTIDE SEQUENCE</scope>
</reference>
<dbReference type="EMBL" id="CAJHUC010001640">
    <property type="protein sequence ID" value="CAD7701830.1"/>
    <property type="molecule type" value="Genomic_DNA"/>
</dbReference>
<evidence type="ECO:0000313" key="4">
    <source>
        <dbReference type="EMBL" id="CAD7701830.1"/>
    </source>
</evidence>
<evidence type="ECO:0000256" key="3">
    <source>
        <dbReference type="ARBA" id="ARBA00022530"/>
    </source>
</evidence>
<gene>
    <name evidence="4" type="ORF">OSTQU699_LOCUS7187</name>
</gene>
<comment type="caution">
    <text evidence="4">The sequence shown here is derived from an EMBL/GenBank/DDBJ whole genome shotgun (WGS) entry which is preliminary data.</text>
</comment>
<dbReference type="Gene3D" id="3.50.30.50">
    <property type="entry name" value="Putative cyclase"/>
    <property type="match status" value="1"/>
</dbReference>
<dbReference type="AlphaFoldDB" id="A0A8S1J7X5"/>
<dbReference type="PANTHER" id="PTHR34861">
    <property type="match status" value="1"/>
</dbReference>